<dbReference type="EMBL" id="QRMS01000003">
    <property type="protein sequence ID" value="RHJ87371.1"/>
    <property type="molecule type" value="Genomic_DNA"/>
</dbReference>
<feature type="domain" description="IrrE N-terminal-like" evidence="1">
    <location>
        <begin position="38"/>
        <end position="178"/>
    </location>
</feature>
<name>A0A415E178_9FIRM</name>
<gene>
    <name evidence="2" type="ORF">DW099_11785</name>
</gene>
<evidence type="ECO:0000313" key="3">
    <source>
        <dbReference type="Proteomes" id="UP000284841"/>
    </source>
</evidence>
<dbReference type="Proteomes" id="UP000284841">
    <property type="component" value="Unassembled WGS sequence"/>
</dbReference>
<comment type="caution">
    <text evidence="2">The sequence shown here is derived from an EMBL/GenBank/DDBJ whole genome shotgun (WGS) entry which is preliminary data.</text>
</comment>
<dbReference type="AlphaFoldDB" id="A0A415E178"/>
<protein>
    <submittedName>
        <fullName evidence="2">ImmA/IrrE family metallo-endopeptidase</fullName>
    </submittedName>
</protein>
<evidence type="ECO:0000259" key="1">
    <source>
        <dbReference type="Pfam" id="PF06114"/>
    </source>
</evidence>
<reference evidence="2 3" key="1">
    <citation type="submission" date="2018-08" db="EMBL/GenBank/DDBJ databases">
        <title>A genome reference for cultivated species of the human gut microbiota.</title>
        <authorList>
            <person name="Zou Y."/>
            <person name="Xue W."/>
            <person name="Luo G."/>
        </authorList>
    </citation>
    <scope>NUCLEOTIDE SEQUENCE [LARGE SCALE GENOMIC DNA]</scope>
    <source>
        <strain evidence="2 3">AM07-24</strain>
    </source>
</reference>
<dbReference type="PANTHER" id="PTHR43236">
    <property type="entry name" value="ANTITOXIN HIGA1"/>
    <property type="match status" value="1"/>
</dbReference>
<organism evidence="2 3">
    <name type="scientific">Emergencia timonensis</name>
    <dbReference type="NCBI Taxonomy" id="1776384"/>
    <lineage>
        <taxon>Bacteria</taxon>
        <taxon>Bacillati</taxon>
        <taxon>Bacillota</taxon>
        <taxon>Clostridia</taxon>
        <taxon>Peptostreptococcales</taxon>
        <taxon>Anaerovoracaceae</taxon>
        <taxon>Emergencia</taxon>
    </lineage>
</organism>
<dbReference type="OrthoDB" id="9816277at2"/>
<proteinExistence type="predicted"/>
<dbReference type="Gene3D" id="1.10.10.2910">
    <property type="match status" value="1"/>
</dbReference>
<evidence type="ECO:0000313" key="2">
    <source>
        <dbReference type="EMBL" id="RHJ87371.1"/>
    </source>
</evidence>
<accession>A0A415E178</accession>
<sequence>MENKGSKAKLYRYIGDLRECLHIDSTVRGFSIPEICRERLGVMVTEIPFKTPGLRGMAYPETKETQDTIILNAHRSKHEQNFDCAHEYIHLLRHRTNRSQSFSCYEKVRPNQNPFFEWEANEGAAELIMPFQVIIPDFVEYYHRKEEELGKEKAEKASIAMLAGKYHVTPKMIEFRLNNLKYELAFYCAGCDIDKIEPLSKRQQIQHNINMDRFDFSILINNAFREPEEFDFDYYFEVY</sequence>
<dbReference type="RefSeq" id="WP_118335851.1">
    <property type="nucleotide sequence ID" value="NZ_AP025567.1"/>
</dbReference>
<dbReference type="Pfam" id="PF06114">
    <property type="entry name" value="Peptidase_M78"/>
    <property type="match status" value="1"/>
</dbReference>
<dbReference type="PANTHER" id="PTHR43236:SF2">
    <property type="entry name" value="BLL0069 PROTEIN"/>
    <property type="match status" value="1"/>
</dbReference>
<keyword evidence="3" id="KW-1185">Reference proteome</keyword>
<dbReference type="InterPro" id="IPR010359">
    <property type="entry name" value="IrrE_HExxH"/>
</dbReference>
<dbReference type="STRING" id="1776384.GCA_900086585_00925"/>
<dbReference type="InterPro" id="IPR052345">
    <property type="entry name" value="Rad_response_metalloprotease"/>
</dbReference>